<evidence type="ECO:0000313" key="2">
    <source>
        <dbReference type="Proteomes" id="UP000006050"/>
    </source>
</evidence>
<reference evidence="2" key="1">
    <citation type="submission" date="2012-06" db="EMBL/GenBank/DDBJ databases">
        <title>The complete genome of Belliella baltica DSM 15883.</title>
        <authorList>
            <person name="Lucas S."/>
            <person name="Copeland A."/>
            <person name="Lapidus A."/>
            <person name="Goodwin L."/>
            <person name="Pitluck S."/>
            <person name="Peters L."/>
            <person name="Mikhailova N."/>
            <person name="Davenport K."/>
            <person name="Kyrpides N."/>
            <person name="Mavromatis K."/>
            <person name="Pagani I."/>
            <person name="Ivanova N."/>
            <person name="Ovchinnikova G."/>
            <person name="Zeytun A."/>
            <person name="Detter J.C."/>
            <person name="Han C."/>
            <person name="Land M."/>
            <person name="Hauser L."/>
            <person name="Markowitz V."/>
            <person name="Cheng J.-F."/>
            <person name="Hugenholtz P."/>
            <person name="Woyke T."/>
            <person name="Wu D."/>
            <person name="Tindall B."/>
            <person name="Pomrenke H."/>
            <person name="Brambilla E."/>
            <person name="Klenk H.-P."/>
            <person name="Eisen J.A."/>
        </authorList>
    </citation>
    <scope>NUCLEOTIDE SEQUENCE [LARGE SCALE GENOMIC DNA]</scope>
    <source>
        <strain evidence="2">DSM 15883 / CIP 108006 / LMG 21964 / BA134</strain>
    </source>
</reference>
<accession>I3Z8D7</accession>
<dbReference type="OrthoDB" id="824464at2"/>
<dbReference type="Proteomes" id="UP000006050">
    <property type="component" value="Chromosome"/>
</dbReference>
<dbReference type="Pfam" id="PF13715">
    <property type="entry name" value="CarbopepD_reg_2"/>
    <property type="match status" value="1"/>
</dbReference>
<sequence>MKLRFYIAVFSLFFFPEKLIGQSFSGKLIDSITKLPISYAHIFVENTNFGTVSNELGEFEIPEKKLDKSIVITHINYEPLVLQLNSHINNEILMFPSTILLDEVVVNDLPYKIAQNIFTQLQNTKDVTYGKGFYRQISKQDSLPTEFIESFYNLSYNLNGVEEISISQARFARKKTSSGDVIMNYTNFSYLTFGHKIYGEAMSTSIGRPFASDFFDYYRFYLIRKFKKNEDIIFEIGFEPEFPDSLKIMSYGSFIYNFSNETLLNYRSTIEHSLGFDQFKELDSKSIKIQNPKYVWNLKFDEFKGNLKHLQIDFTYELVIDNKHIPSKVNSNFLIYQELSKTLKKLRNPSIELENVSIFEKAKYKPKFWKDNPIIKLTPEEDSIISTFEKNNYFGSYFK</sequence>
<evidence type="ECO:0000313" key="1">
    <source>
        <dbReference type="EMBL" id="AFL85505.1"/>
    </source>
</evidence>
<dbReference type="AlphaFoldDB" id="I3Z8D7"/>
<dbReference type="InterPro" id="IPR008969">
    <property type="entry name" value="CarboxyPept-like_regulatory"/>
</dbReference>
<keyword evidence="2" id="KW-1185">Reference proteome</keyword>
<evidence type="ECO:0008006" key="3">
    <source>
        <dbReference type="Google" id="ProtNLM"/>
    </source>
</evidence>
<gene>
    <name evidence="1" type="ordered locus">Belba_2983</name>
</gene>
<name>I3Z8D7_BELBD</name>
<dbReference type="PATRIC" id="fig|866536.3.peg.3075"/>
<dbReference type="KEGG" id="bbd:Belba_2983"/>
<proteinExistence type="predicted"/>
<dbReference type="RefSeq" id="WP_014773454.1">
    <property type="nucleotide sequence ID" value="NC_018010.1"/>
</dbReference>
<dbReference type="HOGENOM" id="CLU_051656_0_0_10"/>
<protein>
    <recommendedName>
        <fullName evidence="3">Carboxypeptidase-like regulatory domain-containing protein</fullName>
    </recommendedName>
</protein>
<dbReference type="EMBL" id="CP003281">
    <property type="protein sequence ID" value="AFL85505.1"/>
    <property type="molecule type" value="Genomic_DNA"/>
</dbReference>
<dbReference type="eggNOG" id="ENOG50348RQ">
    <property type="taxonomic scope" value="Bacteria"/>
</dbReference>
<dbReference type="STRING" id="866536.Belba_2983"/>
<organism evidence="1 2">
    <name type="scientific">Belliella baltica (strain DSM 15883 / CIP 108006 / LMG 21964 / BA134)</name>
    <dbReference type="NCBI Taxonomy" id="866536"/>
    <lineage>
        <taxon>Bacteria</taxon>
        <taxon>Pseudomonadati</taxon>
        <taxon>Bacteroidota</taxon>
        <taxon>Cytophagia</taxon>
        <taxon>Cytophagales</taxon>
        <taxon>Cyclobacteriaceae</taxon>
        <taxon>Belliella</taxon>
    </lineage>
</organism>
<dbReference type="SUPFAM" id="SSF49464">
    <property type="entry name" value="Carboxypeptidase regulatory domain-like"/>
    <property type="match status" value="1"/>
</dbReference>